<dbReference type="AlphaFoldDB" id="A0A4Y2C6S1"/>
<dbReference type="EMBL" id="BGPR01000151">
    <property type="protein sequence ID" value="GBL99869.1"/>
    <property type="molecule type" value="Genomic_DNA"/>
</dbReference>
<evidence type="ECO:0000313" key="2">
    <source>
        <dbReference type="EMBL" id="GBL99869.1"/>
    </source>
</evidence>
<keyword evidence="3" id="KW-1185">Reference proteome</keyword>
<evidence type="ECO:0000313" key="3">
    <source>
        <dbReference type="Proteomes" id="UP000499080"/>
    </source>
</evidence>
<reference evidence="2 3" key="1">
    <citation type="journal article" date="2019" name="Sci. Rep.">
        <title>Orb-weaving spider Araneus ventricosus genome elucidates the spidroin gene catalogue.</title>
        <authorList>
            <person name="Kono N."/>
            <person name="Nakamura H."/>
            <person name="Ohtoshi R."/>
            <person name="Moran D.A.P."/>
            <person name="Shinohara A."/>
            <person name="Yoshida Y."/>
            <person name="Fujiwara M."/>
            <person name="Mori M."/>
            <person name="Tomita M."/>
            <person name="Arakawa K."/>
        </authorList>
    </citation>
    <scope>NUCLEOTIDE SEQUENCE [LARGE SCALE GENOMIC DNA]</scope>
</reference>
<proteinExistence type="predicted"/>
<comment type="caution">
    <text evidence="2">The sequence shown here is derived from an EMBL/GenBank/DDBJ whole genome shotgun (WGS) entry which is preliminary data.</text>
</comment>
<feature type="compositionally biased region" description="Basic residues" evidence="1">
    <location>
        <begin position="26"/>
        <end position="36"/>
    </location>
</feature>
<feature type="compositionally biased region" description="Basic residues" evidence="1">
    <location>
        <begin position="1"/>
        <end position="12"/>
    </location>
</feature>
<sequence>MYAALGHRRQRQPRPGQLPKVPKPGKTPKRERKGKKGLIAMRAPEKQHIISILYWFRLSLSINTSRVGDFSDFASNSLAKTNGASGERSFSKPKFTKLIYDPPCPRNY</sequence>
<name>A0A4Y2C6S1_ARAVE</name>
<evidence type="ECO:0000256" key="1">
    <source>
        <dbReference type="SAM" id="MobiDB-lite"/>
    </source>
</evidence>
<gene>
    <name evidence="2" type="ORF">AVEN_162860_1</name>
</gene>
<dbReference type="Proteomes" id="UP000499080">
    <property type="component" value="Unassembled WGS sequence"/>
</dbReference>
<organism evidence="2 3">
    <name type="scientific">Araneus ventricosus</name>
    <name type="common">Orbweaver spider</name>
    <name type="synonym">Epeira ventricosa</name>
    <dbReference type="NCBI Taxonomy" id="182803"/>
    <lineage>
        <taxon>Eukaryota</taxon>
        <taxon>Metazoa</taxon>
        <taxon>Ecdysozoa</taxon>
        <taxon>Arthropoda</taxon>
        <taxon>Chelicerata</taxon>
        <taxon>Arachnida</taxon>
        <taxon>Araneae</taxon>
        <taxon>Araneomorphae</taxon>
        <taxon>Entelegynae</taxon>
        <taxon>Araneoidea</taxon>
        <taxon>Araneidae</taxon>
        <taxon>Araneus</taxon>
    </lineage>
</organism>
<accession>A0A4Y2C6S1</accession>
<feature type="region of interest" description="Disordered" evidence="1">
    <location>
        <begin position="1"/>
        <end position="37"/>
    </location>
</feature>
<protein>
    <submittedName>
        <fullName evidence="2">Uncharacterized protein</fullName>
    </submittedName>
</protein>